<accession>A0A345UJ43</accession>
<gene>
    <name evidence="2" type="ORF">CYPRO_1232</name>
</gene>
<dbReference type="Proteomes" id="UP000254808">
    <property type="component" value="Chromosome"/>
</dbReference>
<dbReference type="PANTHER" id="PTHR42899:SF1">
    <property type="entry name" value="SPERMATOGENESIS-ASSOCIATED PROTEIN 20"/>
    <property type="match status" value="1"/>
</dbReference>
<reference evidence="2 3" key="1">
    <citation type="submission" date="2018-03" db="EMBL/GenBank/DDBJ databases">
        <title>Phenotypic and genomic properties of Cyclonatronum proteinivorum gen. nov., sp. nov., a haloalkaliphilic bacteroidete from soda lakes possessing Na+-translocating rhodopsin.</title>
        <authorList>
            <person name="Toshchakov S.V."/>
            <person name="Korzhenkov A."/>
            <person name="Samarov N.I."/>
            <person name="Kublanov I.V."/>
            <person name="Muntyan M.S."/>
            <person name="Sorokin D.Y."/>
        </authorList>
    </citation>
    <scope>NUCLEOTIDE SEQUENCE [LARGE SCALE GENOMIC DNA]</scope>
    <source>
        <strain evidence="2 3">Omega</strain>
    </source>
</reference>
<feature type="domain" description="Spermatogenesis-associated protein 20-like TRX" evidence="1">
    <location>
        <begin position="2"/>
        <end position="164"/>
    </location>
</feature>
<dbReference type="GO" id="GO:0005975">
    <property type="term" value="P:carbohydrate metabolic process"/>
    <property type="evidence" value="ECO:0007669"/>
    <property type="project" value="InterPro"/>
</dbReference>
<dbReference type="Gene3D" id="3.40.30.10">
    <property type="entry name" value="Glutaredoxin"/>
    <property type="match status" value="1"/>
</dbReference>
<dbReference type="RefSeq" id="WP_164682586.1">
    <property type="nucleotide sequence ID" value="NZ_CP027806.1"/>
</dbReference>
<evidence type="ECO:0000259" key="1">
    <source>
        <dbReference type="Pfam" id="PF03190"/>
    </source>
</evidence>
<keyword evidence="3" id="KW-1185">Reference proteome</keyword>
<dbReference type="InterPro" id="IPR004879">
    <property type="entry name" value="Ssp411-like_TRX"/>
</dbReference>
<dbReference type="PANTHER" id="PTHR42899">
    <property type="entry name" value="SPERMATOGENESIS-ASSOCIATED PROTEIN 20"/>
    <property type="match status" value="1"/>
</dbReference>
<dbReference type="Gene3D" id="1.50.10.10">
    <property type="match status" value="1"/>
</dbReference>
<proteinExistence type="predicted"/>
<dbReference type="KEGG" id="cprv:CYPRO_1232"/>
<dbReference type="InterPro" id="IPR036249">
    <property type="entry name" value="Thioredoxin-like_sf"/>
</dbReference>
<dbReference type="SUPFAM" id="SSF52833">
    <property type="entry name" value="Thioredoxin-like"/>
    <property type="match status" value="1"/>
</dbReference>
<dbReference type="CDD" id="cd02955">
    <property type="entry name" value="SSP411"/>
    <property type="match status" value="1"/>
</dbReference>
<dbReference type="InterPro" id="IPR024705">
    <property type="entry name" value="Ssp411"/>
</dbReference>
<dbReference type="InterPro" id="IPR008928">
    <property type="entry name" value="6-hairpin_glycosidase_sf"/>
</dbReference>
<organism evidence="2 3">
    <name type="scientific">Cyclonatronum proteinivorum</name>
    <dbReference type="NCBI Taxonomy" id="1457365"/>
    <lineage>
        <taxon>Bacteria</taxon>
        <taxon>Pseudomonadati</taxon>
        <taxon>Balneolota</taxon>
        <taxon>Balneolia</taxon>
        <taxon>Balneolales</taxon>
        <taxon>Cyclonatronaceae</taxon>
        <taxon>Cyclonatronum</taxon>
    </lineage>
</organism>
<dbReference type="EMBL" id="CP027806">
    <property type="protein sequence ID" value="AXJ00495.1"/>
    <property type="molecule type" value="Genomic_DNA"/>
</dbReference>
<dbReference type="SUPFAM" id="SSF48208">
    <property type="entry name" value="Six-hairpin glycosidases"/>
    <property type="match status" value="1"/>
</dbReference>
<name>A0A345UJ43_9BACT</name>
<evidence type="ECO:0000313" key="2">
    <source>
        <dbReference type="EMBL" id="AXJ00495.1"/>
    </source>
</evidence>
<evidence type="ECO:0000313" key="3">
    <source>
        <dbReference type="Proteomes" id="UP000254808"/>
    </source>
</evidence>
<protein>
    <recommendedName>
        <fullName evidence="1">Spermatogenesis-associated protein 20-like TRX domain-containing protein</fullName>
    </recommendedName>
</protein>
<dbReference type="InterPro" id="IPR012341">
    <property type="entry name" value="6hp_glycosidase-like_sf"/>
</dbReference>
<dbReference type="AlphaFoldDB" id="A0A345UJ43"/>
<dbReference type="PIRSF" id="PIRSF006402">
    <property type="entry name" value="UCP006402_thioredoxin"/>
    <property type="match status" value="1"/>
</dbReference>
<dbReference type="Pfam" id="PF03190">
    <property type="entry name" value="Thioredox_DsbH"/>
    <property type="match status" value="1"/>
</dbReference>
<sequence length="675" mass="76729">MPNRLAQSGSPYLRQHAENPVDWYPWGEEALEKARQENKMIFLSVGYASCHWCHVMERESFQDQETAALLNAHFVSVKVDREERPDIDALYMEAVQAISGQGGWPLNIFLTPDTLPVFGGTYFPPTSHSGRPSFRKVLRRMIELYEQEPETIFKRADEIRTALQEDLLRHLEADSLQEAYFEEAAANLLEQYDEVDGGFSGAPKFPMAMSISFLLRYSHILGQKAPAKPAHHSLRAMLNGGICDHIGGGFHRYSTDNRWHVPHFEKMLYDNALLINSLCDAHVLEAAPEYEIAAEETFRFLRYQMCHPEGGFYAALDADSDGEEGLYYVWSLAETYEALTGFPQHEIRFFCDVYNISANGNWEGTNIPHVTTPVADYARLYGYALAEAQNILYRCREVMLSARHKRERPGLDDKIITAWNAMLLTALCKAARRFSSPKWELYARQLGRFLTTTMLQPDGRLYRVYISDDVSQPGFLDDYALLAEALTHLFELTGEPRWLQLADTLCEGLMQLFYDSKVQGFYYTAAHHERLLSRQRDIFDNATPSGSAAAITALWRCGKLTANTRFTQTATAAMRKLLPTAAKHPASFSYLLCSALQFYYHSEEVVISGPAPETFIPHYHQHPSFTRLLITTPKADAIPFPQFETKTNPEGKTLCYVCRNFSCEKPAVSADQLSR</sequence>